<accession>A0ABQ1IP78</accession>
<comment type="caution">
    <text evidence="2">The sequence shown here is derived from an EMBL/GenBank/DDBJ whole genome shotgun (WGS) entry which is preliminary data.</text>
</comment>
<keyword evidence="1" id="KW-1133">Transmembrane helix</keyword>
<organism evidence="2 3">
    <name type="scientific">Tistrella bauzanensis</name>
    <dbReference type="NCBI Taxonomy" id="657419"/>
    <lineage>
        <taxon>Bacteria</taxon>
        <taxon>Pseudomonadati</taxon>
        <taxon>Pseudomonadota</taxon>
        <taxon>Alphaproteobacteria</taxon>
        <taxon>Geminicoccales</taxon>
        <taxon>Geminicoccaceae</taxon>
        <taxon>Tistrella</taxon>
    </lineage>
</organism>
<proteinExistence type="predicted"/>
<dbReference type="InterPro" id="IPR008620">
    <property type="entry name" value="FixH"/>
</dbReference>
<dbReference type="RefSeq" id="WP_188579769.1">
    <property type="nucleotide sequence ID" value="NZ_BMDZ01000041.1"/>
</dbReference>
<evidence type="ECO:0000256" key="1">
    <source>
        <dbReference type="SAM" id="Phobius"/>
    </source>
</evidence>
<evidence type="ECO:0000313" key="3">
    <source>
        <dbReference type="Proteomes" id="UP000603352"/>
    </source>
</evidence>
<sequence length="179" mass="19207">MTARIGPPPPVRMPGDPAPRPSDRWIPRAIIGFFLVLGSVQAGFVTIAYDSFTGLVTDDAYATGLSYDRVLKERAAEAALGWQIDARYLPDATDPRRGRLVIGVADAGGVPLDGVVVQGEAEHTGRIPQLLPISFAPLAGDGTAMAALAFPNGGHWFIRLKLTRGTDEMRHLVELPVIR</sequence>
<reference evidence="3" key="1">
    <citation type="journal article" date="2019" name="Int. J. Syst. Evol. Microbiol.">
        <title>The Global Catalogue of Microorganisms (GCM) 10K type strain sequencing project: providing services to taxonomists for standard genome sequencing and annotation.</title>
        <authorList>
            <consortium name="The Broad Institute Genomics Platform"/>
            <consortium name="The Broad Institute Genome Sequencing Center for Infectious Disease"/>
            <person name="Wu L."/>
            <person name="Ma J."/>
        </authorList>
    </citation>
    <scope>NUCLEOTIDE SEQUENCE [LARGE SCALE GENOMIC DNA]</scope>
    <source>
        <strain evidence="3">CGMCC 1.10188</strain>
    </source>
</reference>
<keyword evidence="3" id="KW-1185">Reference proteome</keyword>
<dbReference type="Pfam" id="PF05751">
    <property type="entry name" value="FixH"/>
    <property type="match status" value="1"/>
</dbReference>
<gene>
    <name evidence="2" type="ORF">GCM10011505_32650</name>
</gene>
<evidence type="ECO:0008006" key="4">
    <source>
        <dbReference type="Google" id="ProtNLM"/>
    </source>
</evidence>
<keyword evidence="1" id="KW-0812">Transmembrane</keyword>
<dbReference type="Proteomes" id="UP000603352">
    <property type="component" value="Unassembled WGS sequence"/>
</dbReference>
<protein>
    <recommendedName>
        <fullName evidence="4">Nitrogen fixation protein FixH</fullName>
    </recommendedName>
</protein>
<name>A0ABQ1IP78_9PROT</name>
<evidence type="ECO:0000313" key="2">
    <source>
        <dbReference type="EMBL" id="GGB49056.1"/>
    </source>
</evidence>
<dbReference type="EMBL" id="BMDZ01000041">
    <property type="protein sequence ID" value="GGB49056.1"/>
    <property type="molecule type" value="Genomic_DNA"/>
</dbReference>
<keyword evidence="1" id="KW-0472">Membrane</keyword>
<feature type="transmembrane region" description="Helical" evidence="1">
    <location>
        <begin position="29"/>
        <end position="49"/>
    </location>
</feature>